<dbReference type="PROSITE" id="PS51471">
    <property type="entry name" value="FE2OG_OXY"/>
    <property type="match status" value="1"/>
</dbReference>
<comment type="catalytic activity">
    <reaction evidence="9">
        <text>2-oxoglutarate + O2 + 2 H(+) = ethene + 3 CO2 + H2O</text>
        <dbReference type="Rhea" id="RHEA:31523"/>
        <dbReference type="ChEBI" id="CHEBI:15377"/>
        <dbReference type="ChEBI" id="CHEBI:15378"/>
        <dbReference type="ChEBI" id="CHEBI:15379"/>
        <dbReference type="ChEBI" id="CHEBI:16526"/>
        <dbReference type="ChEBI" id="CHEBI:16810"/>
        <dbReference type="ChEBI" id="CHEBI:18153"/>
        <dbReference type="EC" id="1.13.12.19"/>
    </reaction>
</comment>
<sequence length="291" mass="32259">MKVKLATIEEAAMEDNAGELDETFRRNGCCLIRLKPTTSNVIRKAMEASVALFRQPAEVKAAFVDSTTRVGYRSVGIEYSQSLNRPDLMESLSYSIKHEGIIHGLAQGEAETEWRKSSRAGFQALDLIFIRLLNTLHSSVSPGRAVPYKPFPDSFSANGSFLQTNHYTSELMSRSILQDCHEDANLVTLLLSDADGLELSLDRSSFVGCSPPADCLLAFSGSLMTKLSRGRYPTVYHRVVRLPHVMERKSMMYFANPSPDEFLFPWGTGGEENLAQIAAESPQRFGLPKLA</sequence>
<feature type="domain" description="Fe2OG dioxygenase" evidence="12">
    <location>
        <begin position="156"/>
        <end position="257"/>
    </location>
</feature>
<dbReference type="EC" id="1.14.20.7" evidence="3"/>
<keyword evidence="14" id="KW-1185">Reference proteome</keyword>
<keyword evidence="11" id="KW-0560">Oxidoreductase</keyword>
<evidence type="ECO:0000313" key="13">
    <source>
        <dbReference type="EMBL" id="WEX80768.1"/>
    </source>
</evidence>
<comment type="catalytic activity">
    <reaction evidence="10">
        <text>L-arginine + 2-oxoglutarate + O2 = guanidine + L-glutamate 5-semialdehyde + succinate + CO2</text>
        <dbReference type="Rhea" id="RHEA:31535"/>
        <dbReference type="ChEBI" id="CHEBI:15379"/>
        <dbReference type="ChEBI" id="CHEBI:16526"/>
        <dbReference type="ChEBI" id="CHEBI:16810"/>
        <dbReference type="ChEBI" id="CHEBI:30031"/>
        <dbReference type="ChEBI" id="CHEBI:30087"/>
        <dbReference type="ChEBI" id="CHEBI:32682"/>
        <dbReference type="ChEBI" id="CHEBI:58066"/>
        <dbReference type="EC" id="1.14.20.7"/>
    </reaction>
</comment>
<evidence type="ECO:0000256" key="1">
    <source>
        <dbReference type="ARBA" id="ARBA00001954"/>
    </source>
</evidence>
<evidence type="ECO:0000256" key="9">
    <source>
        <dbReference type="ARBA" id="ARBA00047725"/>
    </source>
</evidence>
<protein>
    <recommendedName>
        <fullName evidence="5">2-oxoglutarate-dependent ethylene/succinate-forming enzyme</fullName>
        <ecNumber evidence="4">1.13.12.19</ecNumber>
        <ecNumber evidence="3">1.14.20.7</ecNumber>
    </recommendedName>
    <alternativeName>
        <fullName evidence="7">2-oxoglutarate dioxygenase (ethylene-forming)</fullName>
    </alternativeName>
    <alternativeName>
        <fullName evidence="8">2-oxoglutarate/L-arginine monooxygenase/decarboxylase (succinate-forming)</fullName>
    </alternativeName>
</protein>
<dbReference type="Proteomes" id="UP001235547">
    <property type="component" value="Chromosome 2"/>
</dbReference>
<evidence type="ECO:0000256" key="3">
    <source>
        <dbReference type="ARBA" id="ARBA00012293"/>
    </source>
</evidence>
<reference evidence="13 14" key="1">
    <citation type="submission" date="2023-03" db="EMBL/GenBank/DDBJ databases">
        <authorList>
            <person name="Kaur S."/>
            <person name="Espinosa-Saiz D."/>
            <person name="Velazquez E."/>
            <person name="Menendez E."/>
            <person name="diCenzo G.C."/>
        </authorList>
    </citation>
    <scope>NUCLEOTIDE SEQUENCE [LARGE SCALE GENOMIC DNA]</scope>
    <source>
        <strain evidence="13 14">LMG 27395</strain>
    </source>
</reference>
<dbReference type="InterPro" id="IPR026992">
    <property type="entry name" value="DIOX_N"/>
</dbReference>
<evidence type="ECO:0000256" key="10">
    <source>
        <dbReference type="ARBA" id="ARBA00049359"/>
    </source>
</evidence>
<dbReference type="SUPFAM" id="SSF51197">
    <property type="entry name" value="Clavaminate synthase-like"/>
    <property type="match status" value="1"/>
</dbReference>
<keyword evidence="11" id="KW-0408">Iron</keyword>
<evidence type="ECO:0000256" key="8">
    <source>
        <dbReference type="ARBA" id="ARBA00031282"/>
    </source>
</evidence>
<proteinExistence type="inferred from homology"/>
<dbReference type="RefSeq" id="WP_280731487.1">
    <property type="nucleotide sequence ID" value="NZ_CP120367.1"/>
</dbReference>
<gene>
    <name evidence="13" type="ORF">PYH38_000049</name>
</gene>
<dbReference type="InterPro" id="IPR050231">
    <property type="entry name" value="Iron_ascorbate_oxido_reductase"/>
</dbReference>
<dbReference type="Pfam" id="PF14226">
    <property type="entry name" value="DIOX_N"/>
    <property type="match status" value="1"/>
</dbReference>
<dbReference type="EMBL" id="CP120370">
    <property type="protein sequence ID" value="WEX80768.1"/>
    <property type="molecule type" value="Genomic_DNA"/>
</dbReference>
<comment type="pathway">
    <text evidence="2">Alkene biosynthesis; ethylene biosynthesis via 2-oxoglutarate.</text>
</comment>
<evidence type="ECO:0000256" key="11">
    <source>
        <dbReference type="RuleBase" id="RU003682"/>
    </source>
</evidence>
<comment type="cofactor">
    <cofactor evidence="1">
        <name>Fe(2+)</name>
        <dbReference type="ChEBI" id="CHEBI:29033"/>
    </cofactor>
</comment>
<accession>A0ABY8CU57</accession>
<dbReference type="PANTHER" id="PTHR47990">
    <property type="entry name" value="2-OXOGLUTARATE (2OG) AND FE(II)-DEPENDENT OXYGENASE SUPERFAMILY PROTEIN-RELATED"/>
    <property type="match status" value="1"/>
</dbReference>
<evidence type="ECO:0000256" key="6">
    <source>
        <dbReference type="ARBA" id="ARBA00022666"/>
    </source>
</evidence>
<dbReference type="InterPro" id="IPR044861">
    <property type="entry name" value="IPNS-like_FE2OG_OXY"/>
</dbReference>
<keyword evidence="11" id="KW-0479">Metal-binding</keyword>
<name>A0ABY8CU57_9HYPH</name>
<evidence type="ECO:0000259" key="12">
    <source>
        <dbReference type="PROSITE" id="PS51471"/>
    </source>
</evidence>
<dbReference type="InterPro" id="IPR027443">
    <property type="entry name" value="IPNS-like_sf"/>
</dbReference>
<evidence type="ECO:0000256" key="4">
    <source>
        <dbReference type="ARBA" id="ARBA00012531"/>
    </source>
</evidence>
<dbReference type="Pfam" id="PF03171">
    <property type="entry name" value="2OG-FeII_Oxy"/>
    <property type="match status" value="1"/>
</dbReference>
<comment type="similarity">
    <text evidence="11">Belongs to the iron/ascorbate-dependent oxidoreductase family.</text>
</comment>
<evidence type="ECO:0000256" key="7">
    <source>
        <dbReference type="ARBA" id="ARBA00031011"/>
    </source>
</evidence>
<dbReference type="InterPro" id="IPR005123">
    <property type="entry name" value="Oxoglu/Fe-dep_dioxygenase_dom"/>
</dbReference>
<organism evidence="13 14">
    <name type="scientific">Sinorhizobium numidicum</name>
    <dbReference type="NCBI Taxonomy" id="680248"/>
    <lineage>
        <taxon>Bacteria</taxon>
        <taxon>Pseudomonadati</taxon>
        <taxon>Pseudomonadota</taxon>
        <taxon>Alphaproteobacteria</taxon>
        <taxon>Hyphomicrobiales</taxon>
        <taxon>Rhizobiaceae</taxon>
        <taxon>Sinorhizobium/Ensifer group</taxon>
        <taxon>Sinorhizobium</taxon>
    </lineage>
</organism>
<dbReference type="Gene3D" id="2.60.120.330">
    <property type="entry name" value="B-lactam Antibiotic, Isopenicillin N Synthase, Chain"/>
    <property type="match status" value="1"/>
</dbReference>
<dbReference type="EC" id="1.13.12.19" evidence="4"/>
<keyword evidence="6" id="KW-0266">Ethylene biosynthesis</keyword>
<evidence type="ECO:0000313" key="14">
    <source>
        <dbReference type="Proteomes" id="UP001235547"/>
    </source>
</evidence>
<evidence type="ECO:0000256" key="2">
    <source>
        <dbReference type="ARBA" id="ARBA00004767"/>
    </source>
</evidence>
<evidence type="ECO:0000256" key="5">
    <source>
        <dbReference type="ARBA" id="ARBA00019045"/>
    </source>
</evidence>